<feature type="compositionally biased region" description="Polar residues" evidence="1">
    <location>
        <begin position="1"/>
        <end position="11"/>
    </location>
</feature>
<feature type="transmembrane region" description="Helical" evidence="2">
    <location>
        <begin position="142"/>
        <end position="165"/>
    </location>
</feature>
<accession>A0ABR3F8D7</accession>
<keyword evidence="2" id="KW-0812">Transmembrane</keyword>
<comment type="caution">
    <text evidence="3">The sequence shown here is derived from an EMBL/GenBank/DDBJ whole genome shotgun (WGS) entry which is preliminary data.</text>
</comment>
<sequence length="199" mass="21920">MPSPKVSSKGTPPSFFRGPSLPPKVSQNTFSHWFSRAAFLVLAFATYILLLLLYGPPCLSSYQNLSNLINSDQAIPQLLTQITFLIVHIITVYPDDGTASPRAWGTGMVYIGAFFQTFSYALRTPPADFDRYGLGFYKEVPMYLVMFSLAIILCGLILAFSLVAVNGQLENGGTQDFAEFVHRNLDRIGCNVFPRGSGC</sequence>
<dbReference type="EMBL" id="JBAHYK010000757">
    <property type="protein sequence ID" value="KAL0571517.1"/>
    <property type="molecule type" value="Genomic_DNA"/>
</dbReference>
<feature type="region of interest" description="Disordered" evidence="1">
    <location>
        <begin position="1"/>
        <end position="20"/>
    </location>
</feature>
<dbReference type="Proteomes" id="UP001465976">
    <property type="component" value="Unassembled WGS sequence"/>
</dbReference>
<reference evidence="3 4" key="1">
    <citation type="submission" date="2024-02" db="EMBL/GenBank/DDBJ databases">
        <title>A draft genome for the cacao thread blight pathogen Marasmius crinis-equi.</title>
        <authorList>
            <person name="Cohen S.P."/>
            <person name="Baruah I.K."/>
            <person name="Amoako-Attah I."/>
            <person name="Bukari Y."/>
            <person name="Meinhardt L.W."/>
            <person name="Bailey B.A."/>
        </authorList>
    </citation>
    <scope>NUCLEOTIDE SEQUENCE [LARGE SCALE GENOMIC DNA]</scope>
    <source>
        <strain evidence="3 4">GH-76</strain>
    </source>
</reference>
<feature type="transmembrane region" description="Helical" evidence="2">
    <location>
        <begin position="33"/>
        <end position="54"/>
    </location>
</feature>
<evidence type="ECO:0000313" key="4">
    <source>
        <dbReference type="Proteomes" id="UP001465976"/>
    </source>
</evidence>
<keyword evidence="4" id="KW-1185">Reference proteome</keyword>
<feature type="transmembrane region" description="Helical" evidence="2">
    <location>
        <begin position="74"/>
        <end position="91"/>
    </location>
</feature>
<evidence type="ECO:0000313" key="3">
    <source>
        <dbReference type="EMBL" id="KAL0571517.1"/>
    </source>
</evidence>
<gene>
    <name evidence="3" type="ORF">V5O48_010451</name>
</gene>
<proteinExistence type="predicted"/>
<protein>
    <submittedName>
        <fullName evidence="3">Uncharacterized protein</fullName>
    </submittedName>
</protein>
<organism evidence="3 4">
    <name type="scientific">Marasmius crinis-equi</name>
    <dbReference type="NCBI Taxonomy" id="585013"/>
    <lineage>
        <taxon>Eukaryota</taxon>
        <taxon>Fungi</taxon>
        <taxon>Dikarya</taxon>
        <taxon>Basidiomycota</taxon>
        <taxon>Agaricomycotina</taxon>
        <taxon>Agaricomycetes</taxon>
        <taxon>Agaricomycetidae</taxon>
        <taxon>Agaricales</taxon>
        <taxon>Marasmiineae</taxon>
        <taxon>Marasmiaceae</taxon>
        <taxon>Marasmius</taxon>
    </lineage>
</organism>
<evidence type="ECO:0000256" key="1">
    <source>
        <dbReference type="SAM" id="MobiDB-lite"/>
    </source>
</evidence>
<feature type="transmembrane region" description="Helical" evidence="2">
    <location>
        <begin position="103"/>
        <end position="122"/>
    </location>
</feature>
<evidence type="ECO:0000256" key="2">
    <source>
        <dbReference type="SAM" id="Phobius"/>
    </source>
</evidence>
<name>A0ABR3F8D7_9AGAR</name>
<keyword evidence="2" id="KW-1133">Transmembrane helix</keyword>
<keyword evidence="2" id="KW-0472">Membrane</keyword>